<feature type="region of interest" description="Disordered" evidence="1">
    <location>
        <begin position="1"/>
        <end position="34"/>
    </location>
</feature>
<keyword evidence="2" id="KW-0472">Membrane</keyword>
<evidence type="ECO:0000256" key="2">
    <source>
        <dbReference type="SAM" id="Phobius"/>
    </source>
</evidence>
<dbReference type="Proteomes" id="UP001431656">
    <property type="component" value="Chromosome"/>
</dbReference>
<dbReference type="RefSeq" id="WP_286264795.1">
    <property type="nucleotide sequence ID" value="NZ_AP028056.1"/>
</dbReference>
<feature type="transmembrane region" description="Helical" evidence="2">
    <location>
        <begin position="427"/>
        <end position="450"/>
    </location>
</feature>
<feature type="region of interest" description="Disordered" evidence="1">
    <location>
        <begin position="564"/>
        <end position="586"/>
    </location>
</feature>
<accession>A0AAN0K8U2</accession>
<organism evidence="3 4">
    <name type="scientific">Brooklawnia propionicigenes</name>
    <dbReference type="NCBI Taxonomy" id="3041175"/>
    <lineage>
        <taxon>Bacteria</taxon>
        <taxon>Bacillati</taxon>
        <taxon>Actinomycetota</taxon>
        <taxon>Actinomycetes</taxon>
        <taxon>Propionibacteriales</taxon>
        <taxon>Propionibacteriaceae</taxon>
        <taxon>Brooklawnia</taxon>
    </lineage>
</organism>
<feature type="transmembrane region" description="Helical" evidence="2">
    <location>
        <begin position="362"/>
        <end position="380"/>
    </location>
</feature>
<feature type="transmembrane region" description="Helical" evidence="2">
    <location>
        <begin position="386"/>
        <end position="406"/>
    </location>
</feature>
<evidence type="ECO:0000256" key="1">
    <source>
        <dbReference type="SAM" id="MobiDB-lite"/>
    </source>
</evidence>
<feature type="transmembrane region" description="Helical" evidence="2">
    <location>
        <begin position="488"/>
        <end position="509"/>
    </location>
</feature>
<feature type="transmembrane region" description="Helical" evidence="2">
    <location>
        <begin position="266"/>
        <end position="285"/>
    </location>
</feature>
<feature type="compositionally biased region" description="Basic residues" evidence="1">
    <location>
        <begin position="1"/>
        <end position="13"/>
    </location>
</feature>
<gene>
    <name evidence="3" type="ORF">brsh051_21220</name>
</gene>
<evidence type="ECO:0000313" key="3">
    <source>
        <dbReference type="EMBL" id="BEH02841.1"/>
    </source>
</evidence>
<reference evidence="3" key="1">
    <citation type="journal article" date="2024" name="Int. J. Syst. Evol. Microbiol.">
        <title>Brooklawnia propionicigenes sp. nov., a facultatively anaerobic, propionate-producing bacterium isolated from a methanogenic reactor treating waste from cattle farms.</title>
        <authorList>
            <person name="Akita Y."/>
            <person name="Ueki A."/>
            <person name="Tonouchi A."/>
            <person name="Sugawara Y."/>
            <person name="Honma S."/>
            <person name="Kaku N."/>
            <person name="Ueki K."/>
        </authorList>
    </citation>
    <scope>NUCLEOTIDE SEQUENCE</scope>
    <source>
        <strain evidence="3">SH051</strain>
    </source>
</reference>
<keyword evidence="4" id="KW-1185">Reference proteome</keyword>
<feature type="transmembrane region" description="Helical" evidence="2">
    <location>
        <begin position="169"/>
        <end position="192"/>
    </location>
</feature>
<evidence type="ECO:0000313" key="4">
    <source>
        <dbReference type="Proteomes" id="UP001431656"/>
    </source>
</evidence>
<protein>
    <submittedName>
        <fullName evidence="3">Uncharacterized protein</fullName>
    </submittedName>
</protein>
<feature type="transmembrane region" description="Helical" evidence="2">
    <location>
        <begin position="462"/>
        <end position="481"/>
    </location>
</feature>
<feature type="compositionally biased region" description="Low complexity" evidence="1">
    <location>
        <begin position="14"/>
        <end position="28"/>
    </location>
</feature>
<feature type="transmembrane region" description="Helical" evidence="2">
    <location>
        <begin position="82"/>
        <end position="101"/>
    </location>
</feature>
<dbReference type="EMBL" id="AP028056">
    <property type="protein sequence ID" value="BEH02841.1"/>
    <property type="molecule type" value="Genomic_DNA"/>
</dbReference>
<keyword evidence="2" id="KW-1133">Transmembrane helix</keyword>
<name>A0AAN0K8U2_9ACTN</name>
<dbReference type="Pfam" id="PF19814">
    <property type="entry name" value="DUF6297"/>
    <property type="match status" value="1"/>
</dbReference>
<proteinExistence type="predicted"/>
<sequence length="586" mass="62328">MSRTSKRNRRQSKPKPQQAPRPEQAQPEPAAPEPVLYERQTAFADVEDFETGLADEKQLQLLMKDWRKGRATRTIWDMITDGYVVIFSLVVIMAMIVSGIMSVQQSAAGCSTSGCLTARGLLPWLVLTLVVVVGVSVSRIFGPVIASAAEGFWLLDAPVRRSRLLNRRLWAVVIGACAIGVVLGGAVTMVTGLSWTAIGTWAAAIGLATAAVVALAAIEQAAERTTVLAVLQAVISVLAMGVLVAMIAVASDWISLPIDPAHTEEFGVGVLAVAGVAAIVCSVIARRNLHNVRRTRLVSGGDLLSGMQGAMFALDFGLMRDIVVNRRWLAKGHVHPSKGRSSGRAALIWREVERLLRNPRGVVVLLVSAVVPYALLSLGLGNLTPAVSAIVLMFVMVPFFDSLRVLSRTRGLARAFPMSTSQLNGSLTVVPAVLALLWAIAAGPAFVLIGPDAPTPAGLGNGLMKGLITAVAGYIAAMRWVTAKSADYSSPMVATGFGALPPGLMFNLVRGFDVIALITLPVLFGWSPMISIVIAIICYMVLRSGGINTQDLMEQNEEAQRQLAAAKKGGGVSGQREKITYTRSKR</sequence>
<dbReference type="InterPro" id="IPR046264">
    <property type="entry name" value="DUF6297"/>
</dbReference>
<feature type="transmembrane region" description="Helical" evidence="2">
    <location>
        <begin position="121"/>
        <end position="148"/>
    </location>
</feature>
<feature type="transmembrane region" description="Helical" evidence="2">
    <location>
        <begin position="230"/>
        <end position="254"/>
    </location>
</feature>
<keyword evidence="2" id="KW-0812">Transmembrane</keyword>
<dbReference type="AlphaFoldDB" id="A0AAN0K8U2"/>
<dbReference type="KEGG" id="broo:brsh051_21220"/>
<feature type="transmembrane region" description="Helical" evidence="2">
    <location>
        <begin position="515"/>
        <end position="542"/>
    </location>
</feature>
<feature type="transmembrane region" description="Helical" evidence="2">
    <location>
        <begin position="198"/>
        <end position="218"/>
    </location>
</feature>